<proteinExistence type="predicted"/>
<gene>
    <name evidence="2" type="ORF">FRV6_09920</name>
</gene>
<dbReference type="VEuPathDB" id="FungiDB:FOIG_06284"/>
<feature type="compositionally biased region" description="Basic and acidic residues" evidence="1">
    <location>
        <begin position="141"/>
        <end position="156"/>
    </location>
</feature>
<protein>
    <submittedName>
        <fullName evidence="2">Uncharacterized protein</fullName>
    </submittedName>
</protein>
<evidence type="ECO:0000256" key="1">
    <source>
        <dbReference type="SAM" id="MobiDB-lite"/>
    </source>
</evidence>
<dbReference type="VEuPathDB" id="FungiDB:FOXG_05847"/>
<evidence type="ECO:0000313" key="3">
    <source>
        <dbReference type="Proteomes" id="UP000219369"/>
    </source>
</evidence>
<dbReference type="OrthoDB" id="4978637at2759"/>
<accession>A0A2H3TAP0</accession>
<dbReference type="Proteomes" id="UP000219369">
    <property type="component" value="Unassembled WGS sequence"/>
</dbReference>
<dbReference type="VEuPathDB" id="FungiDB:FOZG_07757"/>
<dbReference type="VEuPathDB" id="FungiDB:HZS61_013441"/>
<feature type="region of interest" description="Disordered" evidence="1">
    <location>
        <begin position="118"/>
        <end position="168"/>
    </location>
</feature>
<sequence>MCSFLIRDKNAEARDKNQFKYRHTNCVFNPPDGKYIIRSDPVECLIAGQRQFWQAGPHAITHKPRATIDHSAKPTFKTVNWSGGAGGGHQLRKKSPLGTARYESNSPKPVFKTVNWNGGGNPVRSESPRVSEQAHLLTRPRSLESDAIRDISDNAMHKPYQGGGFQAL</sequence>
<dbReference type="VEuPathDB" id="FungiDB:FOC1_g10011871"/>
<reference evidence="3" key="1">
    <citation type="submission" date="2016-09" db="EMBL/GenBank/DDBJ databases">
        <authorList>
            <person name="Guldener U."/>
        </authorList>
    </citation>
    <scope>NUCLEOTIDE SEQUENCE [LARGE SCALE GENOMIC DNA]</scope>
    <source>
        <strain evidence="3">V64-1</strain>
    </source>
</reference>
<name>A0A2H3TAP0_FUSOX</name>
<organism evidence="2 3">
    <name type="scientific">Fusarium oxysporum</name>
    <name type="common">Fusarium vascular wilt</name>
    <dbReference type="NCBI Taxonomy" id="5507"/>
    <lineage>
        <taxon>Eukaryota</taxon>
        <taxon>Fungi</taxon>
        <taxon>Dikarya</taxon>
        <taxon>Ascomycota</taxon>
        <taxon>Pezizomycotina</taxon>
        <taxon>Sordariomycetes</taxon>
        <taxon>Hypocreomycetidae</taxon>
        <taxon>Hypocreales</taxon>
        <taxon>Nectriaceae</taxon>
        <taxon>Fusarium</taxon>
        <taxon>Fusarium oxysporum species complex</taxon>
    </lineage>
</organism>
<dbReference type="AlphaFoldDB" id="A0A2H3TAP0"/>
<evidence type="ECO:0000313" key="2">
    <source>
        <dbReference type="EMBL" id="SCO85793.1"/>
    </source>
</evidence>
<dbReference type="VEuPathDB" id="FungiDB:FOMG_11724"/>
<dbReference type="EMBL" id="FMJY01000005">
    <property type="protein sequence ID" value="SCO85793.1"/>
    <property type="molecule type" value="Genomic_DNA"/>
</dbReference>